<keyword evidence="4" id="KW-1003">Cell membrane</keyword>
<keyword evidence="3" id="KW-0813">Transport</keyword>
<name>A0A1K0I9N0_CUPNE</name>
<feature type="transmembrane region" description="Helical" evidence="8">
    <location>
        <begin position="30"/>
        <end position="48"/>
    </location>
</feature>
<feature type="transmembrane region" description="Helical" evidence="8">
    <location>
        <begin position="134"/>
        <end position="154"/>
    </location>
</feature>
<dbReference type="NCBIfam" id="TIGR03173">
    <property type="entry name" value="pbuX"/>
    <property type="match status" value="1"/>
</dbReference>
<dbReference type="Pfam" id="PF00860">
    <property type="entry name" value="Xan_ur_permease"/>
    <property type="match status" value="1"/>
</dbReference>
<evidence type="ECO:0000256" key="4">
    <source>
        <dbReference type="ARBA" id="ARBA00022475"/>
    </source>
</evidence>
<feature type="transmembrane region" description="Helical" evidence="8">
    <location>
        <begin position="174"/>
        <end position="191"/>
    </location>
</feature>
<evidence type="ECO:0000313" key="9">
    <source>
        <dbReference type="EMBL" id="SCU73972.1"/>
    </source>
</evidence>
<feature type="transmembrane region" description="Helical" evidence="8">
    <location>
        <begin position="198"/>
        <end position="215"/>
    </location>
</feature>
<evidence type="ECO:0000256" key="6">
    <source>
        <dbReference type="ARBA" id="ARBA00022989"/>
    </source>
</evidence>
<dbReference type="GO" id="GO:0005886">
    <property type="term" value="C:plasma membrane"/>
    <property type="evidence" value="ECO:0007669"/>
    <property type="project" value="UniProtKB-SubCell"/>
</dbReference>
<dbReference type="EMBL" id="FMSH01000052">
    <property type="protein sequence ID" value="SCU73972.1"/>
    <property type="molecule type" value="Genomic_DNA"/>
</dbReference>
<dbReference type="InterPro" id="IPR006043">
    <property type="entry name" value="NCS2"/>
</dbReference>
<feature type="transmembrane region" description="Helical" evidence="8">
    <location>
        <begin position="321"/>
        <end position="343"/>
    </location>
</feature>
<feature type="transmembrane region" description="Helical" evidence="8">
    <location>
        <begin position="349"/>
        <end position="370"/>
    </location>
</feature>
<keyword evidence="7 8" id="KW-0472">Membrane</keyword>
<evidence type="ECO:0000256" key="2">
    <source>
        <dbReference type="ARBA" id="ARBA00008821"/>
    </source>
</evidence>
<proteinExistence type="inferred from homology"/>
<feature type="transmembrane region" description="Helical" evidence="8">
    <location>
        <begin position="382"/>
        <end position="401"/>
    </location>
</feature>
<keyword evidence="6 8" id="KW-1133">Transmembrane helix</keyword>
<keyword evidence="5 8" id="KW-0812">Transmembrane</keyword>
<dbReference type="NCBIfam" id="TIGR00801">
    <property type="entry name" value="ncs2"/>
    <property type="match status" value="1"/>
</dbReference>
<feature type="transmembrane region" description="Helical" evidence="8">
    <location>
        <begin position="235"/>
        <end position="257"/>
    </location>
</feature>
<evidence type="ECO:0000256" key="8">
    <source>
        <dbReference type="SAM" id="Phobius"/>
    </source>
</evidence>
<dbReference type="RefSeq" id="WP_340520835.1">
    <property type="nucleotide sequence ID" value="NZ_FMSH01000052.1"/>
</dbReference>
<evidence type="ECO:0000256" key="3">
    <source>
        <dbReference type="ARBA" id="ARBA00022448"/>
    </source>
</evidence>
<feature type="transmembrane region" description="Helical" evidence="8">
    <location>
        <begin position="83"/>
        <end position="101"/>
    </location>
</feature>
<dbReference type="PANTHER" id="PTHR42810:SF4">
    <property type="entry name" value="URIC ACID TRANSPORTER UACT"/>
    <property type="match status" value="1"/>
</dbReference>
<feature type="transmembrane region" description="Helical" evidence="8">
    <location>
        <begin position="107"/>
        <end position="127"/>
    </location>
</feature>
<feature type="transmembrane region" description="Helical" evidence="8">
    <location>
        <begin position="54"/>
        <end position="71"/>
    </location>
</feature>
<evidence type="ECO:0000256" key="1">
    <source>
        <dbReference type="ARBA" id="ARBA00004651"/>
    </source>
</evidence>
<accession>A0A1K0I9N0</accession>
<comment type="subcellular location">
    <subcellularLocation>
        <location evidence="1">Cell membrane</location>
        <topology evidence="1">Multi-pass membrane protein</topology>
    </subcellularLocation>
</comment>
<dbReference type="InterPro" id="IPR017588">
    <property type="entry name" value="UacT-like"/>
</dbReference>
<dbReference type="AlphaFoldDB" id="A0A1K0I9N0"/>
<feature type="transmembrane region" description="Helical" evidence="8">
    <location>
        <begin position="407"/>
        <end position="430"/>
    </location>
</feature>
<evidence type="ECO:0000256" key="7">
    <source>
        <dbReference type="ARBA" id="ARBA00023136"/>
    </source>
</evidence>
<evidence type="ECO:0000256" key="5">
    <source>
        <dbReference type="ARBA" id="ARBA00022692"/>
    </source>
</evidence>
<gene>
    <name evidence="9" type="primary">uacT</name>
    <name evidence="9" type="ORF">CNECB9_1450004</name>
</gene>
<comment type="similarity">
    <text evidence="2">Belongs to the nucleobase:cation symporter-2 (NCS2) (TC 2.A.40) family.</text>
</comment>
<dbReference type="PROSITE" id="PS01116">
    <property type="entry name" value="XANTH_URACIL_PERMASE"/>
    <property type="match status" value="1"/>
</dbReference>
<sequence>MNAPQTDRVHPVDAWLPPGKNLVLALQHLLVMYAAAVSIPIVVGNAIGLSHDQLVMLINADLFACGIATLIQSVGFWKFGIRLPLIQGCSFVAVTPMILIGKEHGMPAVYGATIAAGIFCMLVAPFFGRVRRFFPPVVMGTTILLIGLSLLPVAVRWSAGGSPKSPDFGSPVNLMLAGVSLVTVLLVFGLGRGLLRNAAVLVGLLTGTVLAIAIGKADFSSLGNEPWLAVIRPLAFGMPVFDPISIVLMCVAMLVILTEVTADFFAVGEMVDKEIDDKAIARGLRADGLSTVIGGLLNTFPYCAYNANVGLVAMSGVRSRWVVATTGVLLLGLGLFPKLAALFASMPLAVLGGAGLVMFSMIATTGLRILAKVDLANGNNTIIIAASLGIGLITVAVPGFYEQVDGTLRIFLHSGITTGCLTAIVLNALFNRKSRNSADQAALVI</sequence>
<reference evidence="9" key="1">
    <citation type="submission" date="2016-09" db="EMBL/GenBank/DDBJ databases">
        <authorList>
            <person name="Capua I."/>
            <person name="De Benedictis P."/>
            <person name="Joannis T."/>
            <person name="Lombin L.H."/>
            <person name="Cattoli G."/>
        </authorList>
    </citation>
    <scope>NUCLEOTIDE SEQUENCE</scope>
    <source>
        <strain evidence="9">B9</strain>
    </source>
</reference>
<dbReference type="GO" id="GO:0042907">
    <property type="term" value="F:xanthine transmembrane transporter activity"/>
    <property type="evidence" value="ECO:0007669"/>
    <property type="project" value="TreeGrafter"/>
</dbReference>
<organism evidence="9">
    <name type="scientific">Cupriavidus necator</name>
    <name type="common">Alcaligenes eutrophus</name>
    <name type="synonym">Ralstonia eutropha</name>
    <dbReference type="NCBI Taxonomy" id="106590"/>
    <lineage>
        <taxon>Bacteria</taxon>
        <taxon>Pseudomonadati</taxon>
        <taxon>Pseudomonadota</taxon>
        <taxon>Betaproteobacteria</taxon>
        <taxon>Burkholderiales</taxon>
        <taxon>Burkholderiaceae</taxon>
        <taxon>Cupriavidus</taxon>
    </lineage>
</organism>
<dbReference type="PANTHER" id="PTHR42810">
    <property type="entry name" value="PURINE PERMEASE C1399.01C-RELATED"/>
    <property type="match status" value="1"/>
</dbReference>
<dbReference type="NCBIfam" id="NF037981">
    <property type="entry name" value="NCS2_1"/>
    <property type="match status" value="1"/>
</dbReference>
<protein>
    <submittedName>
        <fullName evidence="9">Uric acid transporter UacT</fullName>
    </submittedName>
</protein>
<dbReference type="InterPro" id="IPR006042">
    <property type="entry name" value="Xan_ur_permease"/>
</dbReference>